<dbReference type="OrthoDB" id="348194at2759"/>
<proteinExistence type="predicted"/>
<feature type="region of interest" description="Disordered" evidence="1">
    <location>
        <begin position="263"/>
        <end position="362"/>
    </location>
</feature>
<dbReference type="Proteomes" id="UP000018050">
    <property type="component" value="Unassembled WGS sequence"/>
</dbReference>
<feature type="compositionally biased region" description="Basic residues" evidence="1">
    <location>
        <begin position="297"/>
        <end position="313"/>
    </location>
</feature>
<feature type="compositionally biased region" description="Polar residues" evidence="1">
    <location>
        <begin position="74"/>
        <end position="83"/>
    </location>
</feature>
<dbReference type="GeneID" id="25271017"/>
<gene>
    <name evidence="2" type="ORF">EAH_00029470</name>
</gene>
<evidence type="ECO:0000256" key="1">
    <source>
        <dbReference type="SAM" id="MobiDB-lite"/>
    </source>
</evidence>
<evidence type="ECO:0000313" key="3">
    <source>
        <dbReference type="Proteomes" id="UP000018050"/>
    </source>
</evidence>
<organism evidence="2 3">
    <name type="scientific">Eimeria acervulina</name>
    <name type="common">Coccidian parasite</name>
    <dbReference type="NCBI Taxonomy" id="5801"/>
    <lineage>
        <taxon>Eukaryota</taxon>
        <taxon>Sar</taxon>
        <taxon>Alveolata</taxon>
        <taxon>Apicomplexa</taxon>
        <taxon>Conoidasida</taxon>
        <taxon>Coccidia</taxon>
        <taxon>Eucoccidiorida</taxon>
        <taxon>Eimeriorina</taxon>
        <taxon>Eimeriidae</taxon>
        <taxon>Eimeria</taxon>
    </lineage>
</organism>
<dbReference type="AlphaFoldDB" id="U6GFK4"/>
<dbReference type="Gene3D" id="3.80.10.10">
    <property type="entry name" value="Ribonuclease Inhibitor"/>
    <property type="match status" value="1"/>
</dbReference>
<accession>U6GFK4</accession>
<reference evidence="2" key="1">
    <citation type="submission" date="2013-10" db="EMBL/GenBank/DDBJ databases">
        <title>Genomic analysis of the causative agents of coccidiosis in chickens.</title>
        <authorList>
            <person name="Reid A.J."/>
            <person name="Blake D."/>
            <person name="Billington K."/>
            <person name="Browne H."/>
            <person name="Dunn M."/>
            <person name="Hung S."/>
            <person name="Kawahara F."/>
            <person name="Miranda-Saavedra D."/>
            <person name="Mourier T."/>
            <person name="Nagra H."/>
            <person name="Otto T.D."/>
            <person name="Rawlings N."/>
            <person name="Sanchez A."/>
            <person name="Sanders M."/>
            <person name="Subramaniam C."/>
            <person name="Tay Y."/>
            <person name="Dear P."/>
            <person name="Doerig C."/>
            <person name="Gruber A."/>
            <person name="Parkinson J."/>
            <person name="Shirley M."/>
            <person name="Wan K.L."/>
            <person name="Berriman M."/>
            <person name="Tomley F."/>
            <person name="Pain A."/>
        </authorList>
    </citation>
    <scope>NUCLEOTIDE SEQUENCE</scope>
    <source>
        <strain evidence="2">Houghton</strain>
    </source>
</reference>
<feature type="region of interest" description="Disordered" evidence="1">
    <location>
        <begin position="129"/>
        <end position="153"/>
    </location>
</feature>
<keyword evidence="3" id="KW-1185">Reference proteome</keyword>
<dbReference type="InterPro" id="IPR032675">
    <property type="entry name" value="LRR_dom_sf"/>
</dbReference>
<sequence>MEGAGTEVAAAAAAAAEAAGATVAAAQSTAATATVSAAAEAAEDGTAAARVSVSWYDESGIDSGPGPDSISSSNYSPRTTISSKEGPHTETPCCLHLHRLALLQQQAENKPTTNTLGALTFLSSGVPAAPSDAATAAGEPAVEGGAAEAAPDAEGEAAAAAAAAQSSLWSQSVTPLRSLMETMLAGGPLGAPRTQSAATHTTCRSRTSSIMNAKEAYQGKTLGNSSWMGLLLPPERLLPLYAFDSNAINYHLLPLSLFHKFKGDPQGPPADEIPLPQTPPPERVRGPPSAPLEEKKPGKKGAKKKRKKKKAKGAKGALKGGPQMGSSPSSLLPTIENFWGAPIVGPPQGASQRPAGKSEALVEGPLEAESSATLSCLDGVQCLEGGGAPWLTDKQLGVLIQKVGGALRCLSLRNDHLGGEAERALHVCSNLEYLDLSSCEALVSLSFLKAMKWLRGINLSGCIRAVNEQSMSCLLHLKRLEELQIARCPDFSDACRLFRVRQRGQRSAAEALRKLQRAEGPPPLWGFQLAR</sequence>
<feature type="compositionally biased region" description="Low complexity" evidence="1">
    <location>
        <begin position="61"/>
        <end position="73"/>
    </location>
</feature>
<dbReference type="SUPFAM" id="SSF52047">
    <property type="entry name" value="RNI-like"/>
    <property type="match status" value="1"/>
</dbReference>
<dbReference type="OMA" id="IARCPDF"/>
<dbReference type="VEuPathDB" id="ToxoDB:EAH_00029470"/>
<dbReference type="EMBL" id="HG670793">
    <property type="protein sequence ID" value="CDI78053.1"/>
    <property type="molecule type" value="Genomic_DNA"/>
</dbReference>
<evidence type="ECO:0000313" key="2">
    <source>
        <dbReference type="EMBL" id="CDI78053.1"/>
    </source>
</evidence>
<protein>
    <submittedName>
        <fullName evidence="2">Uncharacterized protein</fullName>
    </submittedName>
</protein>
<dbReference type="RefSeq" id="XP_013251685.1">
    <property type="nucleotide sequence ID" value="XM_013396231.1"/>
</dbReference>
<name>U6GFK4_EIMAC</name>
<feature type="region of interest" description="Disordered" evidence="1">
    <location>
        <begin position="59"/>
        <end position="90"/>
    </location>
</feature>
<reference evidence="2" key="2">
    <citation type="submission" date="2013-10" db="EMBL/GenBank/DDBJ databases">
        <authorList>
            <person name="Aslett M."/>
        </authorList>
    </citation>
    <scope>NUCLEOTIDE SEQUENCE</scope>
    <source>
        <strain evidence="2">Houghton</strain>
    </source>
</reference>